<dbReference type="InterPro" id="IPR036412">
    <property type="entry name" value="HAD-like_sf"/>
</dbReference>
<dbReference type="SFLD" id="SFLDS00003">
    <property type="entry name" value="Haloacid_Dehalogenase"/>
    <property type="match status" value="1"/>
</dbReference>
<dbReference type="InterPro" id="IPR023214">
    <property type="entry name" value="HAD_sf"/>
</dbReference>
<gene>
    <name evidence="2" type="ORF">ACFSBW_00110</name>
</gene>
<sequence>MADDGAEITAVLFDMDGVIVDSERYWHDEQPEHIFPQTLEGEQPELEETTGMYYKEIYDYLDEEYETTISKEEFVDLFDEVAMDIYHNRVELLDGFHETREELADRDIPVAIVTSSPSSWHDIVIDRFDIDVDEIITAENLDADGKPAPDIYEKAAEIVGHAPENCLVAEDSKNGIESAERAGAVVVGYRAEHNSDTDLSAADVVAEDSEELHEAILSRAG</sequence>
<dbReference type="InterPro" id="IPR006439">
    <property type="entry name" value="HAD-SF_hydro_IA"/>
</dbReference>
<dbReference type="PANTHER" id="PTHR18901:SF38">
    <property type="entry name" value="PSEUDOURIDINE-5'-PHOSPHATASE"/>
    <property type="match status" value="1"/>
</dbReference>
<dbReference type="NCBIfam" id="TIGR01509">
    <property type="entry name" value="HAD-SF-IA-v3"/>
    <property type="match status" value="1"/>
</dbReference>
<dbReference type="AlphaFoldDB" id="A0ABD6D291"/>
<dbReference type="Gene3D" id="1.10.150.240">
    <property type="entry name" value="Putative phosphatase, domain 2"/>
    <property type="match status" value="1"/>
</dbReference>
<dbReference type="Proteomes" id="UP001597052">
    <property type="component" value="Unassembled WGS sequence"/>
</dbReference>
<keyword evidence="3" id="KW-1185">Reference proteome</keyword>
<comment type="similarity">
    <text evidence="1">Belongs to the HAD-like hydrolase superfamily.</text>
</comment>
<dbReference type="PANTHER" id="PTHR18901">
    <property type="entry name" value="2-DEOXYGLUCOSE-6-PHOSPHATE PHOSPHATASE 2"/>
    <property type="match status" value="1"/>
</dbReference>
<organism evidence="2 3">
    <name type="scientific">Halohasta litorea</name>
    <dbReference type="NCBI Taxonomy" id="869891"/>
    <lineage>
        <taxon>Archaea</taxon>
        <taxon>Methanobacteriati</taxon>
        <taxon>Methanobacteriota</taxon>
        <taxon>Stenosarchaea group</taxon>
        <taxon>Halobacteria</taxon>
        <taxon>Halobacteriales</taxon>
        <taxon>Haloferacaceae</taxon>
        <taxon>Halohasta</taxon>
    </lineage>
</organism>
<reference evidence="2 3" key="1">
    <citation type="journal article" date="2019" name="Int. J. Syst. Evol. Microbiol.">
        <title>The Global Catalogue of Microorganisms (GCM) 10K type strain sequencing project: providing services to taxonomists for standard genome sequencing and annotation.</title>
        <authorList>
            <consortium name="The Broad Institute Genomics Platform"/>
            <consortium name="The Broad Institute Genome Sequencing Center for Infectious Disease"/>
            <person name="Wu L."/>
            <person name="Ma J."/>
        </authorList>
    </citation>
    <scope>NUCLEOTIDE SEQUENCE [LARGE SCALE GENOMIC DNA]</scope>
    <source>
        <strain evidence="2 3">CGMCC 1.10593</strain>
    </source>
</reference>
<evidence type="ECO:0000313" key="2">
    <source>
        <dbReference type="EMBL" id="MFD1640275.1"/>
    </source>
</evidence>
<accession>A0ABD6D291</accession>
<name>A0ABD6D291_9EURY</name>
<comment type="caution">
    <text evidence="2">The sequence shown here is derived from an EMBL/GenBank/DDBJ whole genome shotgun (WGS) entry which is preliminary data.</text>
</comment>
<evidence type="ECO:0000256" key="1">
    <source>
        <dbReference type="ARBA" id="ARBA00007958"/>
    </source>
</evidence>
<dbReference type="GO" id="GO:0016787">
    <property type="term" value="F:hydrolase activity"/>
    <property type="evidence" value="ECO:0007669"/>
    <property type="project" value="UniProtKB-KW"/>
</dbReference>
<evidence type="ECO:0000313" key="3">
    <source>
        <dbReference type="Proteomes" id="UP001597052"/>
    </source>
</evidence>
<dbReference type="RefSeq" id="WP_256397281.1">
    <property type="nucleotide sequence ID" value="NZ_JANHDJ010000007.1"/>
</dbReference>
<protein>
    <submittedName>
        <fullName evidence="2">HAD family hydrolase</fullName>
    </submittedName>
</protein>
<dbReference type="SUPFAM" id="SSF56784">
    <property type="entry name" value="HAD-like"/>
    <property type="match status" value="1"/>
</dbReference>
<dbReference type="Pfam" id="PF00702">
    <property type="entry name" value="Hydrolase"/>
    <property type="match status" value="1"/>
</dbReference>
<dbReference type="SFLD" id="SFLDG01129">
    <property type="entry name" value="C1.5:_HAD__Beta-PGM__Phosphata"/>
    <property type="match status" value="1"/>
</dbReference>
<proteinExistence type="inferred from homology"/>
<dbReference type="EMBL" id="JBHUDM010000001">
    <property type="protein sequence ID" value="MFD1640275.1"/>
    <property type="molecule type" value="Genomic_DNA"/>
</dbReference>
<keyword evidence="2" id="KW-0378">Hydrolase</keyword>
<dbReference type="InterPro" id="IPR023198">
    <property type="entry name" value="PGP-like_dom2"/>
</dbReference>
<dbReference type="Gene3D" id="3.40.50.1000">
    <property type="entry name" value="HAD superfamily/HAD-like"/>
    <property type="match status" value="1"/>
</dbReference>